<sequence length="81" mass="9870">MSRRPLRFKFLRRKSSPRYFQSISSKSRTFLLITSEWSCLGFRDVFQFKPESKSTSVHILRNIRRQSDLLHRDVFSKEFLR</sequence>
<comment type="caution">
    <text evidence="1">The sequence shown here is derived from an EMBL/GenBank/DDBJ whole genome shotgun (WGS) entry which is preliminary data.</text>
</comment>
<dbReference type="AlphaFoldDB" id="A0AAD1UF83"/>
<reference evidence="1" key="1">
    <citation type="submission" date="2023-07" db="EMBL/GenBank/DDBJ databases">
        <authorList>
            <consortium name="AG Swart"/>
            <person name="Singh M."/>
            <person name="Singh A."/>
            <person name="Seah K."/>
            <person name="Emmerich C."/>
        </authorList>
    </citation>
    <scope>NUCLEOTIDE SEQUENCE</scope>
    <source>
        <strain evidence="1">DP1</strain>
    </source>
</reference>
<dbReference type="EMBL" id="CAMPGE010005194">
    <property type="protein sequence ID" value="CAI2364043.1"/>
    <property type="molecule type" value="Genomic_DNA"/>
</dbReference>
<evidence type="ECO:0000313" key="1">
    <source>
        <dbReference type="EMBL" id="CAI2364043.1"/>
    </source>
</evidence>
<dbReference type="Proteomes" id="UP001295684">
    <property type="component" value="Unassembled WGS sequence"/>
</dbReference>
<name>A0AAD1UF83_EUPCR</name>
<organism evidence="1 2">
    <name type="scientific">Euplotes crassus</name>
    <dbReference type="NCBI Taxonomy" id="5936"/>
    <lineage>
        <taxon>Eukaryota</taxon>
        <taxon>Sar</taxon>
        <taxon>Alveolata</taxon>
        <taxon>Ciliophora</taxon>
        <taxon>Intramacronucleata</taxon>
        <taxon>Spirotrichea</taxon>
        <taxon>Hypotrichia</taxon>
        <taxon>Euplotida</taxon>
        <taxon>Euplotidae</taxon>
        <taxon>Moneuplotes</taxon>
    </lineage>
</organism>
<protein>
    <submittedName>
        <fullName evidence="1">Uncharacterized protein</fullName>
    </submittedName>
</protein>
<keyword evidence="2" id="KW-1185">Reference proteome</keyword>
<gene>
    <name evidence="1" type="ORF">ECRASSUSDP1_LOCUS5383</name>
</gene>
<proteinExistence type="predicted"/>
<evidence type="ECO:0000313" key="2">
    <source>
        <dbReference type="Proteomes" id="UP001295684"/>
    </source>
</evidence>
<accession>A0AAD1UF83</accession>